<dbReference type="Pfam" id="PF14608">
    <property type="entry name" value="zf-CCCH_2"/>
    <property type="match status" value="3"/>
</dbReference>
<dbReference type="PANTHER" id="PTHR23102">
    <property type="entry name" value="CLEAVAGE AND POLYADENYLATION SPECIFICITY FACTOR SUBUNIT 4-RELATED"/>
    <property type="match status" value="1"/>
</dbReference>
<evidence type="ECO:0000256" key="2">
    <source>
        <dbReference type="PROSITE-ProRule" id="PRU00723"/>
    </source>
</evidence>
<evidence type="ECO:0000256" key="1">
    <source>
        <dbReference type="ARBA" id="ARBA00022737"/>
    </source>
</evidence>
<dbReference type="SMART" id="SM00356">
    <property type="entry name" value="ZnF_C3H1"/>
    <property type="match status" value="4"/>
</dbReference>
<feature type="domain" description="C3H1-type" evidence="3">
    <location>
        <begin position="33"/>
        <end position="59"/>
    </location>
</feature>
<evidence type="ECO:0000259" key="3">
    <source>
        <dbReference type="PROSITE" id="PS50103"/>
    </source>
</evidence>
<evidence type="ECO:0000313" key="5">
    <source>
        <dbReference type="Proteomes" id="UP001439008"/>
    </source>
</evidence>
<evidence type="ECO:0000313" key="4">
    <source>
        <dbReference type="EMBL" id="MES1921304.1"/>
    </source>
</evidence>
<dbReference type="PANTHER" id="PTHR23102:SF24">
    <property type="entry name" value="CLEAVAGE AND POLYADENYLATION SPECIFICITY FACTOR SUBUNIT 4"/>
    <property type="match status" value="1"/>
</dbReference>
<dbReference type="InterPro" id="IPR045348">
    <property type="entry name" value="CPSF4/Yth1"/>
</dbReference>
<keyword evidence="2" id="KW-0479">Metal-binding</keyword>
<name>A0ABV2ANQ6_9EUKA</name>
<dbReference type="EMBL" id="JBDODL010001229">
    <property type="protein sequence ID" value="MES1921304.1"/>
    <property type="molecule type" value="Genomic_DNA"/>
</dbReference>
<feature type="zinc finger region" description="C3H1-type" evidence="2">
    <location>
        <begin position="60"/>
        <end position="87"/>
    </location>
</feature>
<feature type="domain" description="C3H1-type" evidence="3">
    <location>
        <begin position="60"/>
        <end position="87"/>
    </location>
</feature>
<feature type="zinc finger region" description="C3H1-type" evidence="2">
    <location>
        <begin position="113"/>
        <end position="140"/>
    </location>
</feature>
<keyword evidence="5" id="KW-1185">Reference proteome</keyword>
<dbReference type="Gene3D" id="4.10.1000.10">
    <property type="entry name" value="Zinc finger, CCCH-type"/>
    <property type="match status" value="1"/>
</dbReference>
<reference evidence="4 5" key="1">
    <citation type="journal article" date="2024" name="BMC Biol.">
        <title>Comparative genomics of Ascetosporea gives new insight into the evolutionary basis for animal parasitism in Rhizaria.</title>
        <authorList>
            <person name="Hiltunen Thoren M."/>
            <person name="Onut-Brannstrom I."/>
            <person name="Alfjorden A."/>
            <person name="Peckova H."/>
            <person name="Swords F."/>
            <person name="Hooper C."/>
            <person name="Holzer A.S."/>
            <person name="Bass D."/>
            <person name="Burki F."/>
        </authorList>
    </citation>
    <scope>NUCLEOTIDE SEQUENCE [LARGE SCALE GENOMIC DNA]</scope>
    <source>
        <strain evidence="4">20-A016</strain>
    </source>
</reference>
<dbReference type="InterPro" id="IPR000571">
    <property type="entry name" value="Znf_CCCH"/>
</dbReference>
<feature type="non-terminal residue" evidence="4">
    <location>
        <position position="154"/>
    </location>
</feature>
<organism evidence="4 5">
    <name type="scientific">Bonamia ostreae</name>
    <dbReference type="NCBI Taxonomy" id="126728"/>
    <lineage>
        <taxon>Eukaryota</taxon>
        <taxon>Sar</taxon>
        <taxon>Rhizaria</taxon>
        <taxon>Endomyxa</taxon>
        <taxon>Ascetosporea</taxon>
        <taxon>Haplosporida</taxon>
        <taxon>Bonamia</taxon>
    </lineage>
</organism>
<protein>
    <submittedName>
        <fullName evidence="4">Cleavage and polyadenylation specificity factor subunit 4</fullName>
    </submittedName>
</protein>
<feature type="domain" description="C3H1-type" evidence="3">
    <location>
        <begin position="113"/>
        <end position="140"/>
    </location>
</feature>
<accession>A0ABV2ANQ6</accession>
<sequence length="154" mass="18442">MLFEKKEVEDIKLDIDSFVNILVKHRALLHEHARQQLCMDYQKGSCPNGPLCNLRHARWKRDTLCKHWLRGLCKKTEFDCEFLHEYDLNKMAPCQFFEMYGECHNPDCLFLHQENFKECTWFVRGLCKHGPLCRRKHVKRRHCPDYLAGFCPKG</sequence>
<proteinExistence type="predicted"/>
<keyword evidence="2" id="KW-0862">Zinc</keyword>
<gene>
    <name evidence="4" type="primary">CPSF4</name>
    <name evidence="4" type="ORF">MHBO_002850</name>
</gene>
<keyword evidence="1" id="KW-0677">Repeat</keyword>
<comment type="caution">
    <text evidence="4">The sequence shown here is derived from an EMBL/GenBank/DDBJ whole genome shotgun (WGS) entry which is preliminary data.</text>
</comment>
<keyword evidence="2" id="KW-0863">Zinc-finger</keyword>
<feature type="zinc finger region" description="C3H1-type" evidence="2">
    <location>
        <begin position="33"/>
        <end position="59"/>
    </location>
</feature>
<dbReference type="PROSITE" id="PS50103">
    <property type="entry name" value="ZF_C3H1"/>
    <property type="match status" value="3"/>
</dbReference>
<dbReference type="Proteomes" id="UP001439008">
    <property type="component" value="Unassembled WGS sequence"/>
</dbReference>